<feature type="compositionally biased region" description="Basic residues" evidence="1">
    <location>
        <begin position="190"/>
        <end position="203"/>
    </location>
</feature>
<gene>
    <name evidence="2" type="ORF">GGE16_001628</name>
</gene>
<sequence length="203" mass="23379">MTDKGKRARKKLPTNEERVKRLRDYLKAVEEGTATVADWDTFPKTLDGTRDFLLPQVGVFPVTNTNILTRTHPTCGPLVSEIKELLETINKRRPAQEQRTEKPKTTPALTPEEMQERIARREYLAQWSKSRLEAEDAKAMSREIERLRKVEDERDSVVAELKRLRILTEKLTGEARQNETSGPRQDGTGKKPRGKIPHLRLVE</sequence>
<dbReference type="RefSeq" id="WP_183606698.1">
    <property type="nucleotide sequence ID" value="NZ_JACHAZ010000001.1"/>
</dbReference>
<reference evidence="2 3" key="1">
    <citation type="submission" date="2020-08" db="EMBL/GenBank/DDBJ databases">
        <title>Genomic Encyclopedia of Type Strains, Phase IV (KMG-V): Genome sequencing to study the core and pangenomes of soil and plant-associated prokaryotes.</title>
        <authorList>
            <person name="Whitman W."/>
        </authorList>
    </citation>
    <scope>NUCLEOTIDE SEQUENCE [LARGE SCALE GENOMIC DNA]</scope>
    <source>
        <strain evidence="2 3">SEMIA 415</strain>
    </source>
</reference>
<name>A0AAE2SW97_RHILE</name>
<feature type="region of interest" description="Disordered" evidence="1">
    <location>
        <begin position="168"/>
        <end position="203"/>
    </location>
</feature>
<keyword evidence="2" id="KW-0687">Ribonucleoprotein</keyword>
<organism evidence="2 3">
    <name type="scientific">Rhizobium leguminosarum</name>
    <dbReference type="NCBI Taxonomy" id="384"/>
    <lineage>
        <taxon>Bacteria</taxon>
        <taxon>Pseudomonadati</taxon>
        <taxon>Pseudomonadota</taxon>
        <taxon>Alphaproteobacteria</taxon>
        <taxon>Hyphomicrobiales</taxon>
        <taxon>Rhizobiaceae</taxon>
        <taxon>Rhizobium/Agrobacterium group</taxon>
        <taxon>Rhizobium</taxon>
    </lineage>
</organism>
<feature type="compositionally biased region" description="Basic and acidic residues" evidence="1">
    <location>
        <begin position="168"/>
        <end position="177"/>
    </location>
</feature>
<protein>
    <submittedName>
        <fullName evidence="2">Ribosomal protein S15P/S13E</fullName>
    </submittedName>
</protein>
<dbReference type="EMBL" id="JACIGO010000002">
    <property type="protein sequence ID" value="MBB4289588.1"/>
    <property type="molecule type" value="Genomic_DNA"/>
</dbReference>
<evidence type="ECO:0000313" key="2">
    <source>
        <dbReference type="EMBL" id="MBB4289588.1"/>
    </source>
</evidence>
<dbReference type="AlphaFoldDB" id="A0AAE2SW97"/>
<accession>A0AAE2SW97</accession>
<evidence type="ECO:0000256" key="1">
    <source>
        <dbReference type="SAM" id="MobiDB-lite"/>
    </source>
</evidence>
<dbReference type="GO" id="GO:0005840">
    <property type="term" value="C:ribosome"/>
    <property type="evidence" value="ECO:0007669"/>
    <property type="project" value="UniProtKB-KW"/>
</dbReference>
<keyword evidence="2" id="KW-0689">Ribosomal protein</keyword>
<dbReference type="Proteomes" id="UP000538507">
    <property type="component" value="Unassembled WGS sequence"/>
</dbReference>
<comment type="caution">
    <text evidence="2">The sequence shown here is derived from an EMBL/GenBank/DDBJ whole genome shotgun (WGS) entry which is preliminary data.</text>
</comment>
<evidence type="ECO:0000313" key="3">
    <source>
        <dbReference type="Proteomes" id="UP000538507"/>
    </source>
</evidence>
<proteinExistence type="predicted"/>